<evidence type="ECO:0000313" key="3">
    <source>
        <dbReference type="EMBL" id="GGC66956.1"/>
    </source>
</evidence>
<keyword evidence="2" id="KW-0732">Signal</keyword>
<organism evidence="3 4">
    <name type="scientific">Undibacterium terreum</name>
    <dbReference type="NCBI Taxonomy" id="1224302"/>
    <lineage>
        <taxon>Bacteria</taxon>
        <taxon>Pseudomonadati</taxon>
        <taxon>Pseudomonadota</taxon>
        <taxon>Betaproteobacteria</taxon>
        <taxon>Burkholderiales</taxon>
        <taxon>Oxalobacteraceae</taxon>
        <taxon>Undibacterium</taxon>
    </lineage>
</organism>
<comment type="caution">
    <text evidence="3">The sequence shown here is derived from an EMBL/GenBank/DDBJ whole genome shotgun (WGS) entry which is preliminary data.</text>
</comment>
<keyword evidence="1" id="KW-0472">Membrane</keyword>
<name>A0A916XEV6_9BURK</name>
<gene>
    <name evidence="3" type="ORF">GCM10011396_12460</name>
</gene>
<sequence>MKNNLCSYLAALLLLAGCNQADVVAKFTPAKEDAEARIYIQQLQDKDFEKIESHLDTAIKTPDTRAALEKMSALIPPGPPKSVKTVGAHTFKSGSVETVNLTYEFEYPSTWLLINVLTETKAGSTHVTGFHVTPEADSIENKNRFSLAGKSFLHYACLVLTIAALAFTLVTLVVCIRTRPLKRKWLWIIGILFGVCKFGVNWTSGEMFFQPVYFQMFSASAFAALYGPWMVSFSIPVFAFMFWGKRKKIMREAQSETAQLEAAQPVTE</sequence>
<feature type="transmembrane region" description="Helical" evidence="1">
    <location>
        <begin position="152"/>
        <end position="176"/>
    </location>
</feature>
<evidence type="ECO:0000256" key="1">
    <source>
        <dbReference type="SAM" id="Phobius"/>
    </source>
</evidence>
<feature type="signal peptide" evidence="2">
    <location>
        <begin position="1"/>
        <end position="21"/>
    </location>
</feature>
<dbReference type="RefSeq" id="WP_188565064.1">
    <property type="nucleotide sequence ID" value="NZ_BMED01000001.1"/>
</dbReference>
<proteinExistence type="predicted"/>
<dbReference type="Proteomes" id="UP000637423">
    <property type="component" value="Unassembled WGS sequence"/>
</dbReference>
<keyword evidence="1" id="KW-1133">Transmembrane helix</keyword>
<dbReference type="EMBL" id="BMED01000001">
    <property type="protein sequence ID" value="GGC66956.1"/>
    <property type="molecule type" value="Genomic_DNA"/>
</dbReference>
<keyword evidence="1" id="KW-0812">Transmembrane</keyword>
<evidence type="ECO:0000256" key="2">
    <source>
        <dbReference type="SAM" id="SignalP"/>
    </source>
</evidence>
<protein>
    <recommendedName>
        <fullName evidence="5">Lipoprotein</fullName>
    </recommendedName>
</protein>
<accession>A0A916XEV6</accession>
<feature type="chain" id="PRO_5036719345" description="Lipoprotein" evidence="2">
    <location>
        <begin position="22"/>
        <end position="268"/>
    </location>
</feature>
<evidence type="ECO:0000313" key="4">
    <source>
        <dbReference type="Proteomes" id="UP000637423"/>
    </source>
</evidence>
<dbReference type="AlphaFoldDB" id="A0A916XEV6"/>
<reference evidence="3" key="2">
    <citation type="submission" date="2020-09" db="EMBL/GenBank/DDBJ databases">
        <authorList>
            <person name="Sun Q."/>
            <person name="Zhou Y."/>
        </authorList>
    </citation>
    <scope>NUCLEOTIDE SEQUENCE</scope>
    <source>
        <strain evidence="3">CGMCC 1.10998</strain>
    </source>
</reference>
<feature type="transmembrane region" description="Helical" evidence="1">
    <location>
        <begin position="223"/>
        <end position="243"/>
    </location>
</feature>
<feature type="transmembrane region" description="Helical" evidence="1">
    <location>
        <begin position="185"/>
        <end position="203"/>
    </location>
</feature>
<dbReference type="PROSITE" id="PS51257">
    <property type="entry name" value="PROKAR_LIPOPROTEIN"/>
    <property type="match status" value="1"/>
</dbReference>
<keyword evidence="4" id="KW-1185">Reference proteome</keyword>
<evidence type="ECO:0008006" key="5">
    <source>
        <dbReference type="Google" id="ProtNLM"/>
    </source>
</evidence>
<reference evidence="3" key="1">
    <citation type="journal article" date="2014" name="Int. J. Syst. Evol. Microbiol.">
        <title>Complete genome sequence of Corynebacterium casei LMG S-19264T (=DSM 44701T), isolated from a smear-ripened cheese.</title>
        <authorList>
            <consortium name="US DOE Joint Genome Institute (JGI-PGF)"/>
            <person name="Walter F."/>
            <person name="Albersmeier A."/>
            <person name="Kalinowski J."/>
            <person name="Ruckert C."/>
        </authorList>
    </citation>
    <scope>NUCLEOTIDE SEQUENCE</scope>
    <source>
        <strain evidence="3">CGMCC 1.10998</strain>
    </source>
</reference>